<dbReference type="EMBL" id="LUKD01000001">
    <property type="protein sequence ID" value="KYG68248.1"/>
    <property type="molecule type" value="Genomic_DNA"/>
</dbReference>
<gene>
    <name evidence="2" type="ORF">AZI87_03040</name>
</gene>
<accession>A0A161PSK8</accession>
<dbReference type="RefSeq" id="WP_063204945.1">
    <property type="nucleotide sequence ID" value="NZ_LUKD01000001.1"/>
</dbReference>
<dbReference type="Proteomes" id="UP000075799">
    <property type="component" value="Unassembled WGS sequence"/>
</dbReference>
<reference evidence="2 3" key="1">
    <citation type="submission" date="2016-03" db="EMBL/GenBank/DDBJ databases">
        <authorList>
            <person name="Ploux O."/>
        </authorList>
    </citation>
    <scope>NUCLEOTIDE SEQUENCE [LARGE SCALE GENOMIC DNA]</scope>
    <source>
        <strain evidence="2 3">EC13</strain>
    </source>
</reference>
<dbReference type="InterPro" id="IPR010982">
    <property type="entry name" value="Lambda_DNA-bd_dom_sf"/>
</dbReference>
<dbReference type="Pfam" id="PF13443">
    <property type="entry name" value="HTH_26"/>
    <property type="match status" value="1"/>
</dbReference>
<dbReference type="InterPro" id="IPR001387">
    <property type="entry name" value="Cro/C1-type_HTH"/>
</dbReference>
<evidence type="ECO:0000313" key="2">
    <source>
        <dbReference type="EMBL" id="KYG68248.1"/>
    </source>
</evidence>
<dbReference type="AlphaFoldDB" id="A0A161PSK8"/>
<dbReference type="SMART" id="SM00530">
    <property type="entry name" value="HTH_XRE"/>
    <property type="match status" value="1"/>
</dbReference>
<sequence>MSQIDQFLNSLKRALKAKNVLYRDLAKPLGLSESSVKRILSNKSLSLERLEEICRVADISFSEVVKSANLEEANQAVTLSDEQEKALAENARLLHYFMMLQEGKTPQKIERDYQIASSESKKYLFQLDRLNLIELHPRDKVKFKRQGFLRFRRDGPVGKALFDQTKTSYLSYDFRPEDYIRFSFLKISPPALAKYKAKLERILLEMQEESRFEGEHNVPVQDTGVLLSFRPWQYSYMGAIKKKEGKED</sequence>
<dbReference type="CDD" id="cd00093">
    <property type="entry name" value="HTH_XRE"/>
    <property type="match status" value="1"/>
</dbReference>
<name>A0A161PSK8_BDEBC</name>
<dbReference type="OrthoDB" id="5290635at2"/>
<evidence type="ECO:0000313" key="3">
    <source>
        <dbReference type="Proteomes" id="UP000075799"/>
    </source>
</evidence>
<protein>
    <recommendedName>
        <fullName evidence="1">HTH cro/C1-type domain-containing protein</fullName>
    </recommendedName>
</protein>
<dbReference type="Gene3D" id="1.10.260.40">
    <property type="entry name" value="lambda repressor-like DNA-binding domains"/>
    <property type="match status" value="1"/>
</dbReference>
<proteinExistence type="predicted"/>
<evidence type="ECO:0000259" key="1">
    <source>
        <dbReference type="PROSITE" id="PS50943"/>
    </source>
</evidence>
<comment type="caution">
    <text evidence="2">The sequence shown here is derived from an EMBL/GenBank/DDBJ whole genome shotgun (WGS) entry which is preliminary data.</text>
</comment>
<dbReference type="PROSITE" id="PS50943">
    <property type="entry name" value="HTH_CROC1"/>
    <property type="match status" value="1"/>
</dbReference>
<dbReference type="GO" id="GO:0003677">
    <property type="term" value="F:DNA binding"/>
    <property type="evidence" value="ECO:0007669"/>
    <property type="project" value="InterPro"/>
</dbReference>
<feature type="domain" description="HTH cro/C1-type" evidence="1">
    <location>
        <begin position="11"/>
        <end position="64"/>
    </location>
</feature>
<dbReference type="SUPFAM" id="SSF47413">
    <property type="entry name" value="lambda repressor-like DNA-binding domains"/>
    <property type="match status" value="1"/>
</dbReference>
<organism evidence="2 3">
    <name type="scientific">Bdellovibrio bacteriovorus</name>
    <dbReference type="NCBI Taxonomy" id="959"/>
    <lineage>
        <taxon>Bacteria</taxon>
        <taxon>Pseudomonadati</taxon>
        <taxon>Bdellovibrionota</taxon>
        <taxon>Bdellovibrionia</taxon>
        <taxon>Bdellovibrionales</taxon>
        <taxon>Pseudobdellovibrionaceae</taxon>
        <taxon>Bdellovibrio</taxon>
    </lineage>
</organism>